<dbReference type="RefSeq" id="WP_258498234.1">
    <property type="nucleotide sequence ID" value="NZ_JANSKA010000001.1"/>
</dbReference>
<dbReference type="InterPro" id="IPR002104">
    <property type="entry name" value="Integrase_catalytic"/>
</dbReference>
<dbReference type="SUPFAM" id="SSF56349">
    <property type="entry name" value="DNA breaking-rejoining enzymes"/>
    <property type="match status" value="2"/>
</dbReference>
<dbReference type="EMBL" id="JANSKA010000001">
    <property type="protein sequence ID" value="MCR9035412.1"/>
    <property type="molecule type" value="Genomic_DNA"/>
</dbReference>
<evidence type="ECO:0000259" key="4">
    <source>
        <dbReference type="PROSITE" id="PS51898"/>
    </source>
</evidence>
<evidence type="ECO:0000256" key="3">
    <source>
        <dbReference type="SAM" id="MobiDB-lite"/>
    </source>
</evidence>
<keyword evidence="2" id="KW-0233">DNA recombination</keyword>
<keyword evidence="6" id="KW-1185">Reference proteome</keyword>
<feature type="compositionally biased region" description="Basic and acidic residues" evidence="3">
    <location>
        <begin position="344"/>
        <end position="357"/>
    </location>
</feature>
<dbReference type="InterPro" id="IPR010998">
    <property type="entry name" value="Integrase_recombinase_N"/>
</dbReference>
<dbReference type="Gene3D" id="1.10.150.130">
    <property type="match status" value="1"/>
</dbReference>
<dbReference type="PANTHER" id="PTHR30349:SF91">
    <property type="entry name" value="INTA PROTEIN"/>
    <property type="match status" value="1"/>
</dbReference>
<dbReference type="PANTHER" id="PTHR30349">
    <property type="entry name" value="PHAGE INTEGRASE-RELATED"/>
    <property type="match status" value="1"/>
</dbReference>
<protein>
    <submittedName>
        <fullName evidence="5">Site-specific integrase</fullName>
    </submittedName>
</protein>
<organism evidence="5 6">
    <name type="scientific">Tractidigestivibacter montrealensis</name>
    <dbReference type="NCBI Taxonomy" id="2972466"/>
    <lineage>
        <taxon>Bacteria</taxon>
        <taxon>Bacillati</taxon>
        <taxon>Actinomycetota</taxon>
        <taxon>Coriobacteriia</taxon>
        <taxon>Coriobacteriales</taxon>
        <taxon>Atopobiaceae</taxon>
        <taxon>Tractidigestivibacter</taxon>
    </lineage>
</organism>
<sequence length="433" mass="48992">MAHTFGIPIGNGTIEKRGKNRWRVRFNIGMDPKTGKYVYSPARTVQGSKTDARRAADEYKAELIRMATEDSSDLTLAEYVDSWQEARIASPDVKPATCKRDEPVLARIKRYLGKRTLESLTVKDIKSTYVRATTRDGLSASQLHMLHQKLKQVLDDAVAEGLIQSNPAANKSLRAPRPECTSRRSLSATESRRLVLCPHDTCEESRFMAIVIALATGARRGEVLGLQWKHLHLSETPGTSYIIIEQQLVKKSRGYERPKTRRSARRLGIDDETAARLLSWRDEQARFLAALGIEQTPETPVIIDSDGETQDPDNYYTWFTRFCEKHGFGMFVDDEGNRVAPPRLNEHGFPVDDDGRPYSRSNRRKRVRRHYVGLRFHELRHTNISLMIANGVDFRTASERAGHSKVSTTMDIYSHAFPENDRAAADVIGKLLG</sequence>
<keyword evidence="1" id="KW-0238">DNA-binding</keyword>
<dbReference type="InterPro" id="IPR013762">
    <property type="entry name" value="Integrase-like_cat_sf"/>
</dbReference>
<dbReference type="Pfam" id="PF00589">
    <property type="entry name" value="Phage_integrase"/>
    <property type="match status" value="1"/>
</dbReference>
<dbReference type="CDD" id="cd01189">
    <property type="entry name" value="INT_ICEBs1_C_like"/>
    <property type="match status" value="1"/>
</dbReference>
<comment type="caution">
    <text evidence="5">The sequence shown here is derived from an EMBL/GenBank/DDBJ whole genome shotgun (WGS) entry which is preliminary data.</text>
</comment>
<dbReference type="Gene3D" id="1.10.443.10">
    <property type="entry name" value="Intergrase catalytic core"/>
    <property type="match status" value="1"/>
</dbReference>
<dbReference type="InterPro" id="IPR011010">
    <property type="entry name" value="DNA_brk_join_enz"/>
</dbReference>
<evidence type="ECO:0000256" key="1">
    <source>
        <dbReference type="ARBA" id="ARBA00023125"/>
    </source>
</evidence>
<reference evidence="5 6" key="1">
    <citation type="submission" date="2022-08" db="EMBL/GenBank/DDBJ databases">
        <title>Tractidigestivibacter montrealensis type strain KD21.</title>
        <authorList>
            <person name="Diop K."/>
            <person name="Richard C."/>
            <person name="Routy B."/>
        </authorList>
    </citation>
    <scope>NUCLEOTIDE SEQUENCE [LARGE SCALE GENOMIC DNA]</scope>
    <source>
        <strain evidence="5 6">KD21</strain>
    </source>
</reference>
<accession>A0ABT1Z5C7</accession>
<dbReference type="InterPro" id="IPR050090">
    <property type="entry name" value="Tyrosine_recombinase_XerCD"/>
</dbReference>
<evidence type="ECO:0000256" key="2">
    <source>
        <dbReference type="ARBA" id="ARBA00023172"/>
    </source>
</evidence>
<proteinExistence type="predicted"/>
<dbReference type="Proteomes" id="UP001204320">
    <property type="component" value="Unassembled WGS sequence"/>
</dbReference>
<feature type="domain" description="Tyr recombinase" evidence="4">
    <location>
        <begin position="181"/>
        <end position="426"/>
    </location>
</feature>
<gene>
    <name evidence="5" type="ORF">NVS32_00365</name>
</gene>
<dbReference type="PROSITE" id="PS51898">
    <property type="entry name" value="TYR_RECOMBINASE"/>
    <property type="match status" value="1"/>
</dbReference>
<name>A0ABT1Z5C7_9ACTN</name>
<evidence type="ECO:0000313" key="5">
    <source>
        <dbReference type="EMBL" id="MCR9035412.1"/>
    </source>
</evidence>
<feature type="region of interest" description="Disordered" evidence="3">
    <location>
        <begin position="341"/>
        <end position="360"/>
    </location>
</feature>
<evidence type="ECO:0000313" key="6">
    <source>
        <dbReference type="Proteomes" id="UP001204320"/>
    </source>
</evidence>